<feature type="domain" description="Peptidase S9 prolyl oligopeptidase catalytic" evidence="4">
    <location>
        <begin position="642"/>
        <end position="744"/>
    </location>
</feature>
<feature type="region of interest" description="Disordered" evidence="3">
    <location>
        <begin position="492"/>
        <end position="511"/>
    </location>
</feature>
<dbReference type="Pfam" id="PF00326">
    <property type="entry name" value="Peptidase_S9"/>
    <property type="match status" value="2"/>
</dbReference>
<gene>
    <name evidence="5" type="ORF">CRI94_05270</name>
</gene>
<dbReference type="GO" id="GO:0006508">
    <property type="term" value="P:proteolysis"/>
    <property type="evidence" value="ECO:0007669"/>
    <property type="project" value="InterPro"/>
</dbReference>
<dbReference type="Proteomes" id="UP000220102">
    <property type="component" value="Unassembled WGS sequence"/>
</dbReference>
<keyword evidence="2" id="KW-0645">Protease</keyword>
<dbReference type="PANTHER" id="PTHR42776">
    <property type="entry name" value="SERINE PEPTIDASE S9 FAMILY MEMBER"/>
    <property type="match status" value="1"/>
</dbReference>
<dbReference type="GO" id="GO:0004252">
    <property type="term" value="F:serine-type endopeptidase activity"/>
    <property type="evidence" value="ECO:0007669"/>
    <property type="project" value="TreeGrafter"/>
</dbReference>
<evidence type="ECO:0000256" key="2">
    <source>
        <dbReference type="ARBA" id="ARBA00022825"/>
    </source>
</evidence>
<organism evidence="5 6">
    <name type="scientific">Longibacter salinarum</name>
    <dbReference type="NCBI Taxonomy" id="1850348"/>
    <lineage>
        <taxon>Bacteria</taxon>
        <taxon>Pseudomonadati</taxon>
        <taxon>Rhodothermota</taxon>
        <taxon>Rhodothermia</taxon>
        <taxon>Rhodothermales</taxon>
        <taxon>Salisaetaceae</taxon>
        <taxon>Longibacter</taxon>
    </lineage>
</organism>
<dbReference type="InterPro" id="IPR011042">
    <property type="entry name" value="6-blade_b-propeller_TolB-like"/>
</dbReference>
<dbReference type="Gene3D" id="3.40.50.1820">
    <property type="entry name" value="alpha/beta hydrolase"/>
    <property type="match status" value="1"/>
</dbReference>
<keyword evidence="1" id="KW-0378">Hydrolase</keyword>
<reference evidence="5 6" key="1">
    <citation type="submission" date="2017-10" db="EMBL/GenBank/DDBJ databases">
        <title>Draft genome of Longibacter Salinarum.</title>
        <authorList>
            <person name="Goh K.M."/>
            <person name="Shamsir M.S."/>
            <person name="Lim S.W."/>
        </authorList>
    </citation>
    <scope>NUCLEOTIDE SEQUENCE [LARGE SCALE GENOMIC DNA]</scope>
    <source>
        <strain evidence="5 6">KCTC 52045</strain>
    </source>
</reference>
<dbReference type="AlphaFoldDB" id="A0A2A8D0V2"/>
<evidence type="ECO:0000259" key="4">
    <source>
        <dbReference type="Pfam" id="PF00326"/>
    </source>
</evidence>
<feature type="domain" description="Peptidase S9 prolyl oligopeptidase catalytic" evidence="4">
    <location>
        <begin position="814"/>
        <end position="891"/>
    </location>
</feature>
<dbReference type="EMBL" id="PDEQ01000002">
    <property type="protein sequence ID" value="PEN14437.1"/>
    <property type="molecule type" value="Genomic_DNA"/>
</dbReference>
<evidence type="ECO:0000313" key="6">
    <source>
        <dbReference type="Proteomes" id="UP000220102"/>
    </source>
</evidence>
<dbReference type="InterPro" id="IPR029058">
    <property type="entry name" value="AB_hydrolase_fold"/>
</dbReference>
<dbReference type="PANTHER" id="PTHR42776:SF27">
    <property type="entry name" value="DIPEPTIDYL PEPTIDASE FAMILY MEMBER 6"/>
    <property type="match status" value="1"/>
</dbReference>
<dbReference type="InterPro" id="IPR011659">
    <property type="entry name" value="WD40"/>
</dbReference>
<dbReference type="OrthoDB" id="9812921at2"/>
<dbReference type="InterPro" id="IPR001375">
    <property type="entry name" value="Peptidase_S9_cat"/>
</dbReference>
<evidence type="ECO:0000256" key="3">
    <source>
        <dbReference type="SAM" id="MobiDB-lite"/>
    </source>
</evidence>
<proteinExistence type="predicted"/>
<evidence type="ECO:0000313" key="5">
    <source>
        <dbReference type="EMBL" id="PEN14437.1"/>
    </source>
</evidence>
<comment type="caution">
    <text evidence="5">The sequence shown here is derived from an EMBL/GenBank/DDBJ whole genome shotgun (WGS) entry which is preliminary data.</text>
</comment>
<keyword evidence="6" id="KW-1185">Reference proteome</keyword>
<protein>
    <recommendedName>
        <fullName evidence="4">Peptidase S9 prolyl oligopeptidase catalytic domain-containing protein</fullName>
    </recommendedName>
</protein>
<keyword evidence="2" id="KW-0720">Serine protease</keyword>
<accession>A0A2A8D0V2</accession>
<name>A0A2A8D0V2_9BACT</name>
<evidence type="ECO:0000256" key="1">
    <source>
        <dbReference type="ARBA" id="ARBA00022801"/>
    </source>
</evidence>
<dbReference type="Gene3D" id="2.120.10.30">
    <property type="entry name" value="TolB, C-terminal domain"/>
    <property type="match status" value="2"/>
</dbReference>
<dbReference type="Pfam" id="PF07676">
    <property type="entry name" value="PD40"/>
    <property type="match status" value="1"/>
</dbReference>
<dbReference type="SUPFAM" id="SSF53474">
    <property type="entry name" value="alpha/beta-Hydrolases"/>
    <property type="match status" value="1"/>
</dbReference>
<dbReference type="SUPFAM" id="SSF82171">
    <property type="entry name" value="DPP6 N-terminal domain-like"/>
    <property type="match status" value="1"/>
</dbReference>
<sequence length="898" mass="98446">MLTHYVRPFLLFSLMTYAATPSLSPYRRFTERIDRWCAVLFSLLVALAPLAATAQPTEAPGPSAITAMDLLNIHQISDVTLSPDGRTAAYVVKTVEETPSEDRPYAYRQRIYVVPANGRSAPHVLTRSPAGATNPAWHPESDRLAFVRPVDGTPQVFILPIFGGEPYQLTDAPNGATSPQWSPNGEHLMYASSLSRSEVAKQLAFGATFGEERWNRSPSDTLGSEQSRQLVVLRDSITLDPIDTLAVNSDRIAVLADSLNALRDTISQPIPSATASNPDGSLLQIRKWLGERRSADDPRVITRLDFQGEHELDPEVSFRHFFIVDVPGNVMSATPERPAARPVTSGFRSYGGAEWLPSGTQIVLSGAPAVATHPDRVRQRDLYVAEVPDAGDTPDLQRLLRLERYALSNPRVTSDGTTIAFTASSLNQSGYAQTEVGLFALDGRTKPRLISMDYDRSVSQIKWSPDGWYLYGVSASEGAFPLIRFAPFARPDADSEEGERPDAPAAAPEAETSTAVFAVDSTMITPVEPEILTGPETGVRSYDATDATLVYAATTVQNPYELYTSTVGGDNERRISSHNASWLTDKTVATHRKIEVENDGRTIDAWVIRPPGLSEGETAPLLVEMHGGPSAMWGPGEATMWHEFQMLAARGFAIVYANPRGSGGYGFDFKTANFQDWGTGPMNDVLAAADAAADLEWTNAEQQVLTGGSYAGYLTAWIISQTDRFDAAVAQRGVYDLSVFFGEGNAWRLVPTHFGGYPWEGAYPVPAQDSARADGIPMPVDSTYFVEEQASGFGLDSLAVDSLRMPPREALLRNSPQTFVRDIETPLLIMHADNDLRTGVIQSELLYRSLKVLDRPVEYVRYPNAGHDLSRSGDPQHRIDRLLRIYEFLTRGITDPQE</sequence>